<feature type="region of interest" description="Disordered" evidence="1">
    <location>
        <begin position="70"/>
        <end position="89"/>
    </location>
</feature>
<dbReference type="Pfam" id="PF14223">
    <property type="entry name" value="Retrotran_gag_2"/>
    <property type="match status" value="1"/>
</dbReference>
<dbReference type="EMBL" id="JAFEMO010000005">
    <property type="protein sequence ID" value="KAH7569958.1"/>
    <property type="molecule type" value="Genomic_DNA"/>
</dbReference>
<organism evidence="2 3">
    <name type="scientific">Xanthoceras sorbifolium</name>
    <dbReference type="NCBI Taxonomy" id="99658"/>
    <lineage>
        <taxon>Eukaryota</taxon>
        <taxon>Viridiplantae</taxon>
        <taxon>Streptophyta</taxon>
        <taxon>Embryophyta</taxon>
        <taxon>Tracheophyta</taxon>
        <taxon>Spermatophyta</taxon>
        <taxon>Magnoliopsida</taxon>
        <taxon>eudicotyledons</taxon>
        <taxon>Gunneridae</taxon>
        <taxon>Pentapetalae</taxon>
        <taxon>rosids</taxon>
        <taxon>malvids</taxon>
        <taxon>Sapindales</taxon>
        <taxon>Sapindaceae</taxon>
        <taxon>Xanthoceroideae</taxon>
        <taxon>Xanthoceras</taxon>
    </lineage>
</organism>
<name>A0ABQ8I011_9ROSI</name>
<sequence>MQQAKSIVETIGLMDAPVGDSYLVIHILRSLNPEFKEIIDPIHARETLIDFEELHEKLLNYEGSLKREAARTNDNPITPISQPNRTKTSKAITLSQKYEIGQKPVSGATGRNEESDIH</sequence>
<proteinExistence type="predicted"/>
<evidence type="ECO:0008006" key="4">
    <source>
        <dbReference type="Google" id="ProtNLM"/>
    </source>
</evidence>
<keyword evidence="3" id="KW-1185">Reference proteome</keyword>
<feature type="compositionally biased region" description="Polar residues" evidence="1">
    <location>
        <begin position="72"/>
        <end position="89"/>
    </location>
</feature>
<reference evidence="2 3" key="1">
    <citation type="submission" date="2021-02" db="EMBL/GenBank/DDBJ databases">
        <title>Plant Genome Project.</title>
        <authorList>
            <person name="Zhang R.-G."/>
        </authorList>
    </citation>
    <scope>NUCLEOTIDE SEQUENCE [LARGE SCALE GENOMIC DNA]</scope>
    <source>
        <tissue evidence="2">Leaves</tissue>
    </source>
</reference>
<dbReference type="Proteomes" id="UP000827721">
    <property type="component" value="Unassembled WGS sequence"/>
</dbReference>
<evidence type="ECO:0000313" key="3">
    <source>
        <dbReference type="Proteomes" id="UP000827721"/>
    </source>
</evidence>
<evidence type="ECO:0000256" key="1">
    <source>
        <dbReference type="SAM" id="MobiDB-lite"/>
    </source>
</evidence>
<comment type="caution">
    <text evidence="2">The sequence shown here is derived from an EMBL/GenBank/DDBJ whole genome shotgun (WGS) entry which is preliminary data.</text>
</comment>
<evidence type="ECO:0000313" key="2">
    <source>
        <dbReference type="EMBL" id="KAH7569958.1"/>
    </source>
</evidence>
<gene>
    <name evidence="2" type="ORF">JRO89_XS05G0024200</name>
</gene>
<accession>A0ABQ8I011</accession>
<feature type="region of interest" description="Disordered" evidence="1">
    <location>
        <begin position="99"/>
        <end position="118"/>
    </location>
</feature>
<dbReference type="PANTHER" id="PTHR47481:SF22">
    <property type="entry name" value="RETROTRANSPOSON GAG DOMAIN-CONTAINING PROTEIN"/>
    <property type="match status" value="1"/>
</dbReference>
<dbReference type="PANTHER" id="PTHR47481">
    <property type="match status" value="1"/>
</dbReference>
<protein>
    <recommendedName>
        <fullName evidence="4">Zinc finger, CCHC-type</fullName>
    </recommendedName>
</protein>